<evidence type="ECO:0000313" key="6">
    <source>
        <dbReference type="Proteomes" id="UP001211689"/>
    </source>
</evidence>
<evidence type="ECO:0000259" key="4">
    <source>
        <dbReference type="Pfam" id="PF08308"/>
    </source>
</evidence>
<dbReference type="Proteomes" id="UP001211689">
    <property type="component" value="Unassembled WGS sequence"/>
</dbReference>
<evidence type="ECO:0000256" key="1">
    <source>
        <dbReference type="SAM" id="Coils"/>
    </source>
</evidence>
<feature type="signal peptide" evidence="3">
    <location>
        <begin position="1"/>
        <end position="26"/>
    </location>
</feature>
<keyword evidence="6" id="KW-1185">Reference proteome</keyword>
<protein>
    <submittedName>
        <fullName evidence="5">PEGA domain-containing protein</fullName>
    </submittedName>
</protein>
<feature type="coiled-coil region" evidence="1">
    <location>
        <begin position="170"/>
        <end position="211"/>
    </location>
</feature>
<feature type="region of interest" description="Disordered" evidence="2">
    <location>
        <begin position="28"/>
        <end position="81"/>
    </location>
</feature>
<dbReference type="Pfam" id="PF08308">
    <property type="entry name" value="PEGA"/>
    <property type="match status" value="1"/>
</dbReference>
<dbReference type="RefSeq" id="WP_271472633.1">
    <property type="nucleotide sequence ID" value="NZ_JANEWF010000078.1"/>
</dbReference>
<sequence>MDNRIQTQVKPFPLWLTLLCSLSAVAADTSPPVPQEANSQSAAVGAPADVIDGVPKPQPPEAAATSPLSDRQSSEAAAKASGIKEIAQGAPVQPESGVPVDPTLRALQSSMVTKQDELIRLEDTLVALNQAWESAELERNGARALEGRMKQTILLETDSFLRGEIDVSGLEQLRLEYAEQREKRQELDEKALKLKGELKSLEQKRMALNLNISERKTVITRLANSHDQKAIVDVRKRLPREISFTEKFSFHCPTSKGLSVCLAEKNISSLVHERIFERYEESLVGARVVSLEGKPLTINESELKYTFSHSFLSADMDINGKVSAEVRINARIRAEPSLACSVLGVEQQLCSEQLYVLTVRSNKYGDQVRVNGEYHGSTPVVLALPKGQHTIQVKLDSAELKKTVKLDRDRVVKFQM</sequence>
<proteinExistence type="predicted"/>
<dbReference type="InterPro" id="IPR013229">
    <property type="entry name" value="PEGA"/>
</dbReference>
<feature type="domain" description="PEGA" evidence="4">
    <location>
        <begin position="355"/>
        <end position="415"/>
    </location>
</feature>
<feature type="compositionally biased region" description="Polar residues" evidence="2">
    <location>
        <begin position="66"/>
        <end position="75"/>
    </location>
</feature>
<dbReference type="EMBL" id="JANEWF010000078">
    <property type="protein sequence ID" value="MDA8486871.1"/>
    <property type="molecule type" value="Genomic_DNA"/>
</dbReference>
<feature type="coiled-coil region" evidence="1">
    <location>
        <begin position="104"/>
        <end position="138"/>
    </location>
</feature>
<evidence type="ECO:0000256" key="2">
    <source>
        <dbReference type="SAM" id="MobiDB-lite"/>
    </source>
</evidence>
<name>A0ABT4YD99_METRE</name>
<reference evidence="5 6" key="1">
    <citation type="submission" date="2022-07" db="EMBL/GenBank/DDBJ databases">
        <title>Genome Analysis of Selected Gammaproteobacteria from Nigerian Food snails.</title>
        <authorList>
            <person name="Okafor A.C."/>
        </authorList>
    </citation>
    <scope>NUCLEOTIDE SEQUENCE [LARGE SCALE GENOMIC DNA]</scope>
    <source>
        <strain evidence="5 6">Awg 2</strain>
    </source>
</reference>
<keyword evidence="3" id="KW-0732">Signal</keyword>
<keyword evidence="1" id="KW-0175">Coiled coil</keyword>
<evidence type="ECO:0000313" key="5">
    <source>
        <dbReference type="EMBL" id="MDA8486871.1"/>
    </source>
</evidence>
<accession>A0ABT4YD99</accession>
<gene>
    <name evidence="5" type="ORF">NNO07_27760</name>
</gene>
<feature type="chain" id="PRO_5047176663" evidence="3">
    <location>
        <begin position="27"/>
        <end position="416"/>
    </location>
</feature>
<evidence type="ECO:0000256" key="3">
    <source>
        <dbReference type="SAM" id="SignalP"/>
    </source>
</evidence>
<organism evidence="5 6">
    <name type="scientific">Metapseudomonas resinovorans</name>
    <name type="common">Pseudomonas resinovorans</name>
    <dbReference type="NCBI Taxonomy" id="53412"/>
    <lineage>
        <taxon>Bacteria</taxon>
        <taxon>Pseudomonadati</taxon>
        <taxon>Pseudomonadota</taxon>
        <taxon>Gammaproteobacteria</taxon>
        <taxon>Pseudomonadales</taxon>
        <taxon>Pseudomonadaceae</taxon>
        <taxon>Metapseudomonas</taxon>
    </lineage>
</organism>
<comment type="caution">
    <text evidence="5">The sequence shown here is derived from an EMBL/GenBank/DDBJ whole genome shotgun (WGS) entry which is preliminary data.</text>
</comment>